<dbReference type="SUPFAM" id="SSF52172">
    <property type="entry name" value="CheY-like"/>
    <property type="match status" value="1"/>
</dbReference>
<feature type="compositionally biased region" description="Gly residues" evidence="7">
    <location>
        <begin position="246"/>
        <end position="256"/>
    </location>
</feature>
<reference evidence="10 11" key="1">
    <citation type="journal article" date="2019" name="Int. J. Syst. Evol. Microbiol.">
        <title>The Global Catalogue of Microorganisms (GCM) 10K type strain sequencing project: providing services to taxonomists for standard genome sequencing and annotation.</title>
        <authorList>
            <consortium name="The Broad Institute Genomics Platform"/>
            <consortium name="The Broad Institute Genome Sequencing Center for Infectious Disease"/>
            <person name="Wu L."/>
            <person name="Ma J."/>
        </authorList>
    </citation>
    <scope>NUCLEOTIDE SEQUENCE [LARGE SCALE GENOMIC DNA]</scope>
    <source>
        <strain evidence="10 11">JCM 4805</strain>
    </source>
</reference>
<evidence type="ECO:0000256" key="1">
    <source>
        <dbReference type="ARBA" id="ARBA00022553"/>
    </source>
</evidence>
<dbReference type="SMART" id="SM00448">
    <property type="entry name" value="REC"/>
    <property type="match status" value="1"/>
</dbReference>
<evidence type="ECO:0000256" key="3">
    <source>
        <dbReference type="ARBA" id="ARBA00023125"/>
    </source>
</evidence>
<evidence type="ECO:0000256" key="5">
    <source>
        <dbReference type="PROSITE-ProRule" id="PRU00169"/>
    </source>
</evidence>
<evidence type="ECO:0000313" key="11">
    <source>
        <dbReference type="Proteomes" id="UP001500909"/>
    </source>
</evidence>
<dbReference type="InterPro" id="IPR011006">
    <property type="entry name" value="CheY-like_superfamily"/>
</dbReference>
<dbReference type="Gene3D" id="6.10.250.690">
    <property type="match status" value="1"/>
</dbReference>
<accession>A0ABN1A5I9</accession>
<name>A0ABN1A5I9_9ACTN</name>
<dbReference type="RefSeq" id="WP_346095978.1">
    <property type="nucleotide sequence ID" value="NZ_BAAABY010000026.1"/>
</dbReference>
<dbReference type="Pfam" id="PF00072">
    <property type="entry name" value="Response_reg"/>
    <property type="match status" value="1"/>
</dbReference>
<proteinExistence type="predicted"/>
<evidence type="ECO:0000259" key="9">
    <source>
        <dbReference type="PROSITE" id="PS51755"/>
    </source>
</evidence>
<keyword evidence="4" id="KW-0804">Transcription</keyword>
<dbReference type="EMBL" id="BAAABY010000026">
    <property type="protein sequence ID" value="GAA0468085.1"/>
    <property type="molecule type" value="Genomic_DNA"/>
</dbReference>
<dbReference type="SMART" id="SM00862">
    <property type="entry name" value="Trans_reg_C"/>
    <property type="match status" value="1"/>
</dbReference>
<protein>
    <submittedName>
        <fullName evidence="10">Response regulator transcription factor</fullName>
    </submittedName>
</protein>
<evidence type="ECO:0000313" key="10">
    <source>
        <dbReference type="EMBL" id="GAA0468085.1"/>
    </source>
</evidence>
<keyword evidence="3 6" id="KW-0238">DNA-binding</keyword>
<dbReference type="InterPro" id="IPR001789">
    <property type="entry name" value="Sig_transdc_resp-reg_receiver"/>
</dbReference>
<feature type="domain" description="Response regulatory" evidence="8">
    <location>
        <begin position="3"/>
        <end position="116"/>
    </location>
</feature>
<gene>
    <name evidence="10" type="ORF">GCM10010361_35330</name>
</gene>
<dbReference type="PANTHER" id="PTHR48111">
    <property type="entry name" value="REGULATOR OF RPOS"/>
    <property type="match status" value="1"/>
</dbReference>
<dbReference type="Gene3D" id="3.40.50.2300">
    <property type="match status" value="1"/>
</dbReference>
<evidence type="ECO:0000256" key="7">
    <source>
        <dbReference type="SAM" id="MobiDB-lite"/>
    </source>
</evidence>
<dbReference type="PROSITE" id="PS50110">
    <property type="entry name" value="RESPONSE_REGULATORY"/>
    <property type="match status" value="1"/>
</dbReference>
<comment type="caution">
    <text evidence="10">The sequence shown here is derived from an EMBL/GenBank/DDBJ whole genome shotgun (WGS) entry which is preliminary data.</text>
</comment>
<sequence length="256" mass="27007">MSHLLVVEDDPQLRSALVRALRDRGHAVATAATGMSGLDAAVTDRPDLIVLDLGLPDVDGAQVLRMLRAVSDVPIIVATARDEEGDMVAVLDDGADDYIVKPFGAAQLDARIKAVLRRLGTAEPEAPLRVGGLVLDTAAREVVLDGVPLDLTPREFDLLAHLARRAGQVVSRRELLAEVWQQPLGGADKTVDVHLSWLRRKLGETAQKPRYLHTVRTVGVKLAAPDSDAGDGDGAGDSSDDSAADGSGGGASRRAE</sequence>
<evidence type="ECO:0000256" key="2">
    <source>
        <dbReference type="ARBA" id="ARBA00023015"/>
    </source>
</evidence>
<keyword evidence="1 5" id="KW-0597">Phosphoprotein</keyword>
<dbReference type="InterPro" id="IPR036388">
    <property type="entry name" value="WH-like_DNA-bd_sf"/>
</dbReference>
<feature type="DNA-binding region" description="OmpR/PhoB-type" evidence="6">
    <location>
        <begin position="125"/>
        <end position="224"/>
    </location>
</feature>
<keyword evidence="2" id="KW-0805">Transcription regulation</keyword>
<evidence type="ECO:0000259" key="8">
    <source>
        <dbReference type="PROSITE" id="PS50110"/>
    </source>
</evidence>
<evidence type="ECO:0000256" key="6">
    <source>
        <dbReference type="PROSITE-ProRule" id="PRU01091"/>
    </source>
</evidence>
<feature type="modified residue" description="4-aspartylphosphate" evidence="5">
    <location>
        <position position="52"/>
    </location>
</feature>
<organism evidence="10 11">
    <name type="scientific">Streptomyces olivaceiscleroticus</name>
    <dbReference type="NCBI Taxonomy" id="68245"/>
    <lineage>
        <taxon>Bacteria</taxon>
        <taxon>Bacillati</taxon>
        <taxon>Actinomycetota</taxon>
        <taxon>Actinomycetes</taxon>
        <taxon>Kitasatosporales</taxon>
        <taxon>Streptomycetaceae</taxon>
        <taxon>Streptomyces</taxon>
    </lineage>
</organism>
<dbReference type="InterPro" id="IPR001867">
    <property type="entry name" value="OmpR/PhoB-type_DNA-bd"/>
</dbReference>
<dbReference type="PROSITE" id="PS51755">
    <property type="entry name" value="OMPR_PHOB"/>
    <property type="match status" value="1"/>
</dbReference>
<dbReference type="Gene3D" id="1.10.10.10">
    <property type="entry name" value="Winged helix-like DNA-binding domain superfamily/Winged helix DNA-binding domain"/>
    <property type="match status" value="1"/>
</dbReference>
<dbReference type="Proteomes" id="UP001500909">
    <property type="component" value="Unassembled WGS sequence"/>
</dbReference>
<keyword evidence="11" id="KW-1185">Reference proteome</keyword>
<evidence type="ECO:0000256" key="4">
    <source>
        <dbReference type="ARBA" id="ARBA00023163"/>
    </source>
</evidence>
<dbReference type="Pfam" id="PF00486">
    <property type="entry name" value="Trans_reg_C"/>
    <property type="match status" value="1"/>
</dbReference>
<dbReference type="CDD" id="cd00383">
    <property type="entry name" value="trans_reg_C"/>
    <property type="match status" value="1"/>
</dbReference>
<feature type="domain" description="OmpR/PhoB-type" evidence="9">
    <location>
        <begin position="125"/>
        <end position="224"/>
    </location>
</feature>
<dbReference type="PANTHER" id="PTHR48111:SF4">
    <property type="entry name" value="DNA-BINDING DUAL TRANSCRIPTIONAL REGULATOR OMPR"/>
    <property type="match status" value="1"/>
</dbReference>
<feature type="region of interest" description="Disordered" evidence="7">
    <location>
        <begin position="222"/>
        <end position="256"/>
    </location>
</feature>
<dbReference type="InterPro" id="IPR039420">
    <property type="entry name" value="WalR-like"/>
</dbReference>